<organism evidence="6 7">
    <name type="scientific">Bacteroides ovatus</name>
    <dbReference type="NCBI Taxonomy" id="28116"/>
    <lineage>
        <taxon>Bacteria</taxon>
        <taxon>Pseudomonadati</taxon>
        <taxon>Bacteroidota</taxon>
        <taxon>Bacteroidia</taxon>
        <taxon>Bacteroidales</taxon>
        <taxon>Bacteroidaceae</taxon>
        <taxon>Bacteroides</taxon>
    </lineage>
</organism>
<evidence type="ECO:0000313" key="7">
    <source>
        <dbReference type="Proteomes" id="UP000286031"/>
    </source>
</evidence>
<dbReference type="Proteomes" id="UP000375690">
    <property type="component" value="Unassembled WGS sequence"/>
</dbReference>
<reference evidence="6 7" key="1">
    <citation type="submission" date="2018-08" db="EMBL/GenBank/DDBJ databases">
        <title>A genome reference for cultivated species of the human gut microbiota.</title>
        <authorList>
            <person name="Zou Y."/>
            <person name="Xue W."/>
            <person name="Luo G."/>
        </authorList>
    </citation>
    <scope>NUCLEOTIDE SEQUENCE [LARGE SCALE GENOMIC DNA]</scope>
    <source>
        <strain evidence="6 7">AF04-46</strain>
    </source>
</reference>
<feature type="region of interest" description="Disordered" evidence="1">
    <location>
        <begin position="470"/>
        <end position="490"/>
    </location>
</feature>
<reference evidence="8 9" key="2">
    <citation type="journal article" date="2019" name="Nat. Med.">
        <title>A library of human gut bacterial isolates paired with longitudinal multiomics data enables mechanistic microbiome research.</title>
        <authorList>
            <person name="Poyet M."/>
            <person name="Groussin M."/>
            <person name="Gibbons S.M."/>
            <person name="Avila-Pacheco J."/>
            <person name="Jiang X."/>
            <person name="Kearney S.M."/>
            <person name="Perrotta A.R."/>
            <person name="Berdy B."/>
            <person name="Zhao S."/>
            <person name="Lieberman T.D."/>
            <person name="Swanson P.K."/>
            <person name="Smith M."/>
            <person name="Roesemann S."/>
            <person name="Alexander J.E."/>
            <person name="Rich S.A."/>
            <person name="Livny J."/>
            <person name="Vlamakis H."/>
            <person name="Clish C."/>
            <person name="Bullock K."/>
            <person name="Deik A."/>
            <person name="Scott J."/>
            <person name="Pierce K.A."/>
            <person name="Xavier R.J."/>
            <person name="Alm E.J."/>
        </authorList>
    </citation>
    <scope>NUCLEOTIDE SEQUENCE [LARGE SCALE GENOMIC DNA]</scope>
    <source>
        <strain evidence="3 9">BIOML-A160</strain>
        <strain evidence="4 8">BIOML-A163</strain>
        <strain evidence="5 10">BIOML-A2</strain>
    </source>
</reference>
<sequence>MKNVTSIIYISCILLSLCNIHILYAQKITPPDSTTIQQKVTKYGKVKLRTSIMQVSLDAVKANLICGKDTLKEDYKSSVFFFWNKVPVGIARAIVWADGFIADSDTLYVHEGQTTQKDFYLTDRVIQLQAVTIKGKIPAMVYRGDTIRFNPQGINILEDDVARNILEQMPGVEVSEKSVKVAGKDVEKTYVDGKKIFGENPMNALNHLPANDVVYISAYDEDEHKEQTRKNRKGKKRRVLNIETKSKLVNSKEGNLIASIGGNMEKKQLADHDVRYGIGGTFNFFSEKMLVAINTMHNNLNRTTNQPQMFLSTKNPSQTYSENSFGGINLSRRWEKETGFYKEIKGSYQFARSATEANTRTEQEYFATDAFWQKSYLNQYQNTNQYNKHTMSTGFSMNDKKWGNLIIDYTLSTNHSKQHTLQQITNSIDEIQSTGILQQNGNGKSQEMQGAVSWNKFFGDWNYSVNANYSNSSSNGEENRENKTQNEASGSLQEIIAIPTNGRGNKWEAKTGLKRMLSKDKYSFIELIYNFVSDNRHINQLAWNKITGETDPTNTYNYRNSLIEHTPETTVILPDLGIFNIDISAGWKHSIIKDRKETAQTKFEKSFNALKGEVQISLGGRFSEKAEHTIKYTINSQLPNIAQLRSEVNNSNPYFISSGNPNLKASTIHKIWWKEQYRFNDYGHLINSELTLAFIKNSISNRSTYFNKATYLPDFNYTAIANSTLSSYDNLNGAWNIDWDISWMYPIVKIKSNLDVNINNKYEHLPYYYDNIRDITKISTTRIGTRFATNLIPRLRASAYWSIHYRQASNKVNDQSNRILTNRLTVDMTCTPMLKYFFTKVSYTYQHQNNKTYHQIDKENILNIYAGAKVFNRQAEVSITAFDLLNSYHNRIIQMKDNHTSYIDRENFGRYFTINFSWKFRKIKSNRMDISRGVAW</sequence>
<dbReference type="Proteomes" id="UP000286031">
    <property type="component" value="Unassembled WGS sequence"/>
</dbReference>
<evidence type="ECO:0000313" key="10">
    <source>
        <dbReference type="Proteomes" id="UP000375690"/>
    </source>
</evidence>
<dbReference type="Proteomes" id="UP000323717">
    <property type="component" value="Unassembled WGS sequence"/>
</dbReference>
<evidence type="ECO:0000313" key="3">
    <source>
        <dbReference type="EMBL" id="KAA3922247.1"/>
    </source>
</evidence>
<gene>
    <name evidence="6" type="ORF">DWV35_24255</name>
    <name evidence="5" type="ORF">F3B53_04595</name>
    <name evidence="4" type="ORF">F3D71_25385</name>
    <name evidence="3" type="ORF">F3F25_26420</name>
</gene>
<dbReference type="EMBL" id="VWFC01000003">
    <property type="protein sequence ID" value="KAB1329941.1"/>
    <property type="molecule type" value="Genomic_DNA"/>
</dbReference>
<proteinExistence type="predicted"/>
<name>A0A413EFX9_BACOV</name>
<dbReference type="Proteomes" id="UP000365824">
    <property type="component" value="Unassembled WGS sequence"/>
</dbReference>
<dbReference type="EMBL" id="VWLE01000569">
    <property type="protein sequence ID" value="KAA3937992.1"/>
    <property type="molecule type" value="Genomic_DNA"/>
</dbReference>
<comment type="caution">
    <text evidence="6">The sequence shown here is derived from an EMBL/GenBank/DDBJ whole genome shotgun (WGS) entry which is preliminary data.</text>
</comment>
<evidence type="ECO:0000313" key="8">
    <source>
        <dbReference type="Proteomes" id="UP000323717"/>
    </source>
</evidence>
<protein>
    <submittedName>
        <fullName evidence="3">Outer membrane beta-barrel protein</fullName>
    </submittedName>
</protein>
<accession>A0A413EFX9</accession>
<dbReference type="EMBL" id="QSBI01000049">
    <property type="protein sequence ID" value="RGX05763.1"/>
    <property type="molecule type" value="Genomic_DNA"/>
</dbReference>
<dbReference type="Pfam" id="PF14905">
    <property type="entry name" value="OMP_b-brl_3"/>
    <property type="match status" value="1"/>
</dbReference>
<dbReference type="EMBL" id="VWLB01000068">
    <property type="protein sequence ID" value="KAA3922247.1"/>
    <property type="molecule type" value="Genomic_DNA"/>
</dbReference>
<dbReference type="RefSeq" id="WP_117515266.1">
    <property type="nucleotide sequence ID" value="NZ_CP103100.1"/>
</dbReference>
<dbReference type="InterPro" id="IPR041700">
    <property type="entry name" value="OMP_b-brl_3"/>
</dbReference>
<evidence type="ECO:0000313" key="4">
    <source>
        <dbReference type="EMBL" id="KAA3937992.1"/>
    </source>
</evidence>
<feature type="domain" description="Outer membrane protein beta-barrel" evidence="2">
    <location>
        <begin position="617"/>
        <end position="918"/>
    </location>
</feature>
<evidence type="ECO:0000313" key="9">
    <source>
        <dbReference type="Proteomes" id="UP000365824"/>
    </source>
</evidence>
<evidence type="ECO:0000256" key="1">
    <source>
        <dbReference type="SAM" id="MobiDB-lite"/>
    </source>
</evidence>
<dbReference type="AlphaFoldDB" id="A0A413EFX9"/>
<evidence type="ECO:0000259" key="2">
    <source>
        <dbReference type="Pfam" id="PF14905"/>
    </source>
</evidence>
<evidence type="ECO:0000313" key="5">
    <source>
        <dbReference type="EMBL" id="KAB1329941.1"/>
    </source>
</evidence>
<evidence type="ECO:0000313" key="6">
    <source>
        <dbReference type="EMBL" id="RGX05763.1"/>
    </source>
</evidence>